<feature type="compositionally biased region" description="Low complexity" evidence="1">
    <location>
        <begin position="27"/>
        <end position="52"/>
    </location>
</feature>
<feature type="domain" description="DUF985" evidence="2">
    <location>
        <begin position="4"/>
        <end position="163"/>
    </location>
</feature>
<protein>
    <recommendedName>
        <fullName evidence="2">DUF985 domain-containing protein</fullName>
    </recommendedName>
</protein>
<evidence type="ECO:0000259" key="2">
    <source>
        <dbReference type="Pfam" id="PF06172"/>
    </source>
</evidence>
<evidence type="ECO:0000313" key="4">
    <source>
        <dbReference type="Proteomes" id="UP000799429"/>
    </source>
</evidence>
<feature type="non-terminal residue" evidence="3">
    <location>
        <position position="172"/>
    </location>
</feature>
<feature type="non-terminal residue" evidence="3">
    <location>
        <position position="1"/>
    </location>
</feature>
<comment type="caution">
    <text evidence="3">The sequence shown here is derived from an EMBL/GenBank/DDBJ whole genome shotgun (WGS) entry which is preliminary data.</text>
</comment>
<sequence length="172" mass="18344">TASEIISALNLSPHPEGGYFIQTFVDSSPTPTSSFSPPSSSASTNTSSSSPSPSAPPTPPRPASTSIYYLLPRPQTSLWHRIDAVETWHFYTGSPLLLSLSHNDGSPTRHHVLGPDILGTGGEAMRPQVVVARGEWMAARSLGDWTLVGCTVAPGFRMEGFEMPGGRWKPLG</sequence>
<dbReference type="PANTHER" id="PTHR33387:SF3">
    <property type="entry name" value="DUF985 DOMAIN-CONTAINING PROTEIN"/>
    <property type="match status" value="1"/>
</dbReference>
<feature type="compositionally biased region" description="Pro residues" evidence="1">
    <location>
        <begin position="53"/>
        <end position="62"/>
    </location>
</feature>
<gene>
    <name evidence="3" type="ORF">M501DRAFT_904445</name>
</gene>
<name>A0A9P4S725_9PEZI</name>
<dbReference type="InterPro" id="IPR014710">
    <property type="entry name" value="RmlC-like_jellyroll"/>
</dbReference>
<dbReference type="InterPro" id="IPR011051">
    <property type="entry name" value="RmlC_Cupin_sf"/>
</dbReference>
<dbReference type="SUPFAM" id="SSF51182">
    <property type="entry name" value="RmlC-like cupins"/>
    <property type="match status" value="1"/>
</dbReference>
<dbReference type="CDD" id="cd06121">
    <property type="entry name" value="cupin_YML079wp"/>
    <property type="match status" value="1"/>
</dbReference>
<dbReference type="Gene3D" id="2.60.120.10">
    <property type="entry name" value="Jelly Rolls"/>
    <property type="match status" value="1"/>
</dbReference>
<feature type="region of interest" description="Disordered" evidence="1">
    <location>
        <begin position="22"/>
        <end position="65"/>
    </location>
</feature>
<proteinExistence type="predicted"/>
<dbReference type="InterPro" id="IPR009327">
    <property type="entry name" value="Cupin_DUF985"/>
</dbReference>
<organism evidence="3 4">
    <name type="scientific">Patellaria atrata CBS 101060</name>
    <dbReference type="NCBI Taxonomy" id="1346257"/>
    <lineage>
        <taxon>Eukaryota</taxon>
        <taxon>Fungi</taxon>
        <taxon>Dikarya</taxon>
        <taxon>Ascomycota</taxon>
        <taxon>Pezizomycotina</taxon>
        <taxon>Dothideomycetes</taxon>
        <taxon>Dothideomycetes incertae sedis</taxon>
        <taxon>Patellariales</taxon>
        <taxon>Patellariaceae</taxon>
        <taxon>Patellaria</taxon>
    </lineage>
</organism>
<evidence type="ECO:0000313" key="3">
    <source>
        <dbReference type="EMBL" id="KAF2837331.1"/>
    </source>
</evidence>
<evidence type="ECO:0000256" key="1">
    <source>
        <dbReference type="SAM" id="MobiDB-lite"/>
    </source>
</evidence>
<dbReference type="EMBL" id="MU006100">
    <property type="protein sequence ID" value="KAF2837331.1"/>
    <property type="molecule type" value="Genomic_DNA"/>
</dbReference>
<dbReference type="AlphaFoldDB" id="A0A9P4S725"/>
<dbReference type="Proteomes" id="UP000799429">
    <property type="component" value="Unassembled WGS sequence"/>
</dbReference>
<dbReference type="InterPro" id="IPR039935">
    <property type="entry name" value="YML079W-like"/>
</dbReference>
<reference evidence="3" key="1">
    <citation type="journal article" date="2020" name="Stud. Mycol.">
        <title>101 Dothideomycetes genomes: a test case for predicting lifestyles and emergence of pathogens.</title>
        <authorList>
            <person name="Haridas S."/>
            <person name="Albert R."/>
            <person name="Binder M."/>
            <person name="Bloem J."/>
            <person name="Labutti K."/>
            <person name="Salamov A."/>
            <person name="Andreopoulos B."/>
            <person name="Baker S."/>
            <person name="Barry K."/>
            <person name="Bills G."/>
            <person name="Bluhm B."/>
            <person name="Cannon C."/>
            <person name="Castanera R."/>
            <person name="Culley D."/>
            <person name="Daum C."/>
            <person name="Ezra D."/>
            <person name="Gonzalez J."/>
            <person name="Henrissat B."/>
            <person name="Kuo A."/>
            <person name="Liang C."/>
            <person name="Lipzen A."/>
            <person name="Lutzoni F."/>
            <person name="Magnuson J."/>
            <person name="Mondo S."/>
            <person name="Nolan M."/>
            <person name="Ohm R."/>
            <person name="Pangilinan J."/>
            <person name="Park H.-J."/>
            <person name="Ramirez L."/>
            <person name="Alfaro M."/>
            <person name="Sun H."/>
            <person name="Tritt A."/>
            <person name="Yoshinaga Y."/>
            <person name="Zwiers L.-H."/>
            <person name="Turgeon B."/>
            <person name="Goodwin S."/>
            <person name="Spatafora J."/>
            <person name="Crous P."/>
            <person name="Grigoriev I."/>
        </authorList>
    </citation>
    <scope>NUCLEOTIDE SEQUENCE</scope>
    <source>
        <strain evidence="3">CBS 101060</strain>
    </source>
</reference>
<dbReference type="OrthoDB" id="6614653at2759"/>
<accession>A0A9P4S725</accession>
<dbReference type="Pfam" id="PF06172">
    <property type="entry name" value="Cupin_5"/>
    <property type="match status" value="1"/>
</dbReference>
<dbReference type="PANTHER" id="PTHR33387">
    <property type="entry name" value="RMLC-LIKE JELLY ROLL FOLD PROTEIN"/>
    <property type="match status" value="1"/>
</dbReference>
<keyword evidence="4" id="KW-1185">Reference proteome</keyword>